<evidence type="ECO:0000313" key="2">
    <source>
        <dbReference type="EnsemblMetazoa" id="LLOJ003857-PA"/>
    </source>
</evidence>
<feature type="signal peptide" evidence="1">
    <location>
        <begin position="1"/>
        <end position="21"/>
    </location>
</feature>
<evidence type="ECO:0000256" key="1">
    <source>
        <dbReference type="SAM" id="SignalP"/>
    </source>
</evidence>
<protein>
    <submittedName>
        <fullName evidence="2">Uncharacterized protein</fullName>
    </submittedName>
</protein>
<dbReference type="AlphaFoldDB" id="A0A1B0CHE5"/>
<dbReference type="EnsemblMetazoa" id="LLOJ003857-RA">
    <property type="protein sequence ID" value="LLOJ003857-PA"/>
    <property type="gene ID" value="LLOJ003857"/>
</dbReference>
<proteinExistence type="predicted"/>
<dbReference type="Proteomes" id="UP000092461">
    <property type="component" value="Unassembled WGS sequence"/>
</dbReference>
<feature type="chain" id="PRO_5008405743" evidence="1">
    <location>
        <begin position="22"/>
        <end position="159"/>
    </location>
</feature>
<keyword evidence="1" id="KW-0732">Signal</keyword>
<sequence>MATQSIIKAIILGICWTLTSAQFQILTDPTRNAFTVTAPGLQQSFTRYFGGGGPRTGEYAAVDTQGAPSNLQQVYAPFPNQQQPYPFVPQYQRAFAGGGGILGTDEVQDSVPQYTQQRYQLAADPQAAIDYDATRAVRFSPSNEVSSVKFSNGDFSYNF</sequence>
<dbReference type="EMBL" id="AJWK01012298">
    <property type="status" value="NOT_ANNOTATED_CDS"/>
    <property type="molecule type" value="Genomic_DNA"/>
</dbReference>
<evidence type="ECO:0000313" key="3">
    <source>
        <dbReference type="Proteomes" id="UP000092461"/>
    </source>
</evidence>
<reference evidence="2" key="1">
    <citation type="submission" date="2020-05" db="UniProtKB">
        <authorList>
            <consortium name="EnsemblMetazoa"/>
        </authorList>
    </citation>
    <scope>IDENTIFICATION</scope>
    <source>
        <strain evidence="2">Jacobina</strain>
    </source>
</reference>
<dbReference type="VEuPathDB" id="VectorBase:LLOJ003857"/>
<keyword evidence="3" id="KW-1185">Reference proteome</keyword>
<name>A0A1B0CHE5_LUTLO</name>
<accession>A0A1B0CHE5</accession>
<organism evidence="2 3">
    <name type="scientific">Lutzomyia longipalpis</name>
    <name type="common">Sand fly</name>
    <dbReference type="NCBI Taxonomy" id="7200"/>
    <lineage>
        <taxon>Eukaryota</taxon>
        <taxon>Metazoa</taxon>
        <taxon>Ecdysozoa</taxon>
        <taxon>Arthropoda</taxon>
        <taxon>Hexapoda</taxon>
        <taxon>Insecta</taxon>
        <taxon>Pterygota</taxon>
        <taxon>Neoptera</taxon>
        <taxon>Endopterygota</taxon>
        <taxon>Diptera</taxon>
        <taxon>Nematocera</taxon>
        <taxon>Psychodoidea</taxon>
        <taxon>Psychodidae</taxon>
        <taxon>Lutzomyia</taxon>
        <taxon>Lutzomyia</taxon>
    </lineage>
</organism>